<gene>
    <name evidence="2" type="ORF">BWQ96_06644</name>
</gene>
<feature type="region of interest" description="Disordered" evidence="1">
    <location>
        <begin position="219"/>
        <end position="242"/>
    </location>
</feature>
<name>A0A2V3INH6_9FLOR</name>
<evidence type="ECO:0000256" key="1">
    <source>
        <dbReference type="SAM" id="MobiDB-lite"/>
    </source>
</evidence>
<dbReference type="AlphaFoldDB" id="A0A2V3INH6"/>
<dbReference type="EMBL" id="NBIV01000117">
    <property type="protein sequence ID" value="PXF43635.1"/>
    <property type="molecule type" value="Genomic_DNA"/>
</dbReference>
<evidence type="ECO:0000313" key="2">
    <source>
        <dbReference type="EMBL" id="PXF43635.1"/>
    </source>
</evidence>
<reference evidence="2 3" key="1">
    <citation type="journal article" date="2018" name="Mol. Biol. Evol.">
        <title>Analysis of the draft genome of the red seaweed Gracilariopsis chorda provides insights into genome size evolution in Rhodophyta.</title>
        <authorList>
            <person name="Lee J."/>
            <person name="Yang E.C."/>
            <person name="Graf L."/>
            <person name="Yang J.H."/>
            <person name="Qiu H."/>
            <person name="Zel Zion U."/>
            <person name="Chan C.X."/>
            <person name="Stephens T.G."/>
            <person name="Weber A.P.M."/>
            <person name="Boo G.H."/>
            <person name="Boo S.M."/>
            <person name="Kim K.M."/>
            <person name="Shin Y."/>
            <person name="Jung M."/>
            <person name="Lee S.J."/>
            <person name="Yim H.S."/>
            <person name="Lee J.H."/>
            <person name="Bhattacharya D."/>
            <person name="Yoon H.S."/>
        </authorList>
    </citation>
    <scope>NUCLEOTIDE SEQUENCE [LARGE SCALE GENOMIC DNA]</scope>
    <source>
        <strain evidence="2 3">SKKU-2015</strain>
        <tissue evidence="2">Whole body</tissue>
    </source>
</reference>
<dbReference type="Proteomes" id="UP000247409">
    <property type="component" value="Unassembled WGS sequence"/>
</dbReference>
<protein>
    <submittedName>
        <fullName evidence="2">Uncharacterized protein</fullName>
    </submittedName>
</protein>
<organism evidence="2 3">
    <name type="scientific">Gracilariopsis chorda</name>
    <dbReference type="NCBI Taxonomy" id="448386"/>
    <lineage>
        <taxon>Eukaryota</taxon>
        <taxon>Rhodophyta</taxon>
        <taxon>Florideophyceae</taxon>
        <taxon>Rhodymeniophycidae</taxon>
        <taxon>Gracilariales</taxon>
        <taxon>Gracilariaceae</taxon>
        <taxon>Gracilariopsis</taxon>
    </lineage>
</organism>
<keyword evidence="3" id="KW-1185">Reference proteome</keyword>
<sequence>MKEETLLDTDVYTLATAYFSAQQQASLMTVVPDSPRAPRSLVVMNTQSAKEEESGRNKKETTSYENNLIHNFVYSNALGDDEKRTFFEERRRAVACNFFDKIEKIYLNGTDKNVPRSICKSCGSSQNGIKFETLLVESKGIPPKAETRNVKGTISWNEETTPQALDIYNLFKRVDDVEELLAKTNEQLCTKGNAITMQGLEITALKKQLEKRGQSKLHFSAPPIMSPFTDKETMNQPAADNPSISWAESTRIMQGVTRTPEIPPPSPSNIVLQPATPAKGMLDAQEGTASQQKTPKTWAQIAMAQELRPAMKDRLRATKEVLRTANLAPTRRIAAKPNKVAPYFPNVRKGPIGEHRRILTRFLPGWAVLSLSFICRSTADIFTHALSQRPLITSMKLSGYTHLTDYDLSNPFSN</sequence>
<evidence type="ECO:0000313" key="3">
    <source>
        <dbReference type="Proteomes" id="UP000247409"/>
    </source>
</evidence>
<proteinExistence type="predicted"/>
<accession>A0A2V3INH6</accession>
<comment type="caution">
    <text evidence="2">The sequence shown here is derived from an EMBL/GenBank/DDBJ whole genome shotgun (WGS) entry which is preliminary data.</text>
</comment>